<protein>
    <recommendedName>
        <fullName evidence="6">Phosphodiesterase</fullName>
        <ecNumber evidence="6">3.1.4.-</ecNumber>
    </recommendedName>
</protein>
<feature type="binding site" evidence="4">
    <location>
        <position position="508"/>
    </location>
    <ligand>
        <name>AMP</name>
        <dbReference type="ChEBI" id="CHEBI:456215"/>
    </ligand>
</feature>
<dbReference type="InterPro" id="IPR003607">
    <property type="entry name" value="HD/PDEase_dom"/>
</dbReference>
<dbReference type="GO" id="GO:0046872">
    <property type="term" value="F:metal ion binding"/>
    <property type="evidence" value="ECO:0007669"/>
    <property type="project" value="UniProtKB-KW"/>
</dbReference>
<dbReference type="Pfam" id="PF00233">
    <property type="entry name" value="PDEase_I"/>
    <property type="match status" value="1"/>
</dbReference>
<keyword evidence="9" id="KW-1185">Reference proteome</keyword>
<evidence type="ECO:0000256" key="1">
    <source>
        <dbReference type="ARBA" id="ARBA00022723"/>
    </source>
</evidence>
<dbReference type="AlphaFoldDB" id="A0A077ZXQ6"/>
<feature type="binding site" evidence="4">
    <location>
        <position position="457"/>
    </location>
    <ligand>
        <name>AMP</name>
        <dbReference type="ChEBI" id="CHEBI:456215"/>
    </ligand>
</feature>
<dbReference type="EMBL" id="CCKQ01002219">
    <property type="protein sequence ID" value="CDW73306.1"/>
    <property type="molecule type" value="Genomic_DNA"/>
</dbReference>
<dbReference type="CDD" id="cd00077">
    <property type="entry name" value="HDc"/>
    <property type="match status" value="1"/>
</dbReference>
<evidence type="ECO:0000256" key="2">
    <source>
        <dbReference type="ARBA" id="ARBA00022801"/>
    </source>
</evidence>
<evidence type="ECO:0000256" key="3">
    <source>
        <dbReference type="PIRSR" id="PIRSR623088-1"/>
    </source>
</evidence>
<comment type="cofactor">
    <cofactor evidence="6">
        <name>a divalent metal cation</name>
        <dbReference type="ChEBI" id="CHEBI:60240"/>
    </cofactor>
    <text evidence="6">Binds 2 divalent metal cations per subunit. Site 1 may preferentially bind zinc ions, while site 2 has a preference for magnesium and/or manganese ions.</text>
</comment>
<feature type="domain" description="PDEase" evidence="7">
    <location>
        <begin position="208"/>
        <end position="551"/>
    </location>
</feature>
<keyword evidence="1 5" id="KW-0479">Metal-binding</keyword>
<feature type="binding site" evidence="5">
    <location>
        <position position="457"/>
    </location>
    <ligand>
        <name>Zn(2+)</name>
        <dbReference type="ChEBI" id="CHEBI:29105"/>
        <label>1</label>
    </ligand>
</feature>
<dbReference type="SUPFAM" id="SSF109604">
    <property type="entry name" value="HD-domain/PDEase-like"/>
    <property type="match status" value="1"/>
</dbReference>
<dbReference type="EC" id="3.1.4.-" evidence="6"/>
<feature type="binding site" evidence="5">
    <location>
        <position position="332"/>
    </location>
    <ligand>
        <name>Zn(2+)</name>
        <dbReference type="ChEBI" id="CHEBI:29105"/>
        <label>1</label>
    </ligand>
</feature>
<feature type="binding site" evidence="4">
    <location>
        <begin position="289"/>
        <end position="293"/>
    </location>
    <ligand>
        <name>AMP</name>
        <dbReference type="ChEBI" id="CHEBI:456215"/>
    </ligand>
</feature>
<feature type="binding site" evidence="5">
    <location>
        <position position="331"/>
    </location>
    <ligand>
        <name>Zn(2+)</name>
        <dbReference type="ChEBI" id="CHEBI:29105"/>
        <label>1</label>
    </ligand>
</feature>
<organism evidence="8 9">
    <name type="scientific">Stylonychia lemnae</name>
    <name type="common">Ciliate</name>
    <dbReference type="NCBI Taxonomy" id="5949"/>
    <lineage>
        <taxon>Eukaryota</taxon>
        <taxon>Sar</taxon>
        <taxon>Alveolata</taxon>
        <taxon>Ciliophora</taxon>
        <taxon>Intramacronucleata</taxon>
        <taxon>Spirotrichea</taxon>
        <taxon>Stichotrichia</taxon>
        <taxon>Sporadotrichida</taxon>
        <taxon>Oxytrichidae</taxon>
        <taxon>Stylonychinae</taxon>
        <taxon>Stylonychia</taxon>
    </lineage>
</organism>
<dbReference type="InterPro" id="IPR036971">
    <property type="entry name" value="PDEase_catalytic_dom_sf"/>
</dbReference>
<comment type="similarity">
    <text evidence="6">Belongs to the cyclic nucleotide phosphodiesterase family.</text>
</comment>
<evidence type="ECO:0000256" key="5">
    <source>
        <dbReference type="PIRSR" id="PIRSR623088-3"/>
    </source>
</evidence>
<keyword evidence="2 6" id="KW-0378">Hydrolase</keyword>
<dbReference type="InterPro" id="IPR023174">
    <property type="entry name" value="PDEase_CS"/>
</dbReference>
<dbReference type="PROSITE" id="PS00126">
    <property type="entry name" value="PDEASE_I_1"/>
    <property type="match status" value="1"/>
</dbReference>
<dbReference type="PROSITE" id="PS51845">
    <property type="entry name" value="PDEASE_I_2"/>
    <property type="match status" value="1"/>
</dbReference>
<dbReference type="OrthoDB" id="342865at2759"/>
<dbReference type="GO" id="GO:0004114">
    <property type="term" value="F:3',5'-cyclic-nucleotide phosphodiesterase activity"/>
    <property type="evidence" value="ECO:0007669"/>
    <property type="project" value="InterPro"/>
</dbReference>
<evidence type="ECO:0000313" key="9">
    <source>
        <dbReference type="Proteomes" id="UP000039865"/>
    </source>
</evidence>
<dbReference type="InterPro" id="IPR023088">
    <property type="entry name" value="PDEase"/>
</dbReference>
<feature type="binding site" evidence="4">
    <location>
        <position position="332"/>
    </location>
    <ligand>
        <name>AMP</name>
        <dbReference type="ChEBI" id="CHEBI:456215"/>
    </ligand>
</feature>
<dbReference type="OMA" id="AMEHIAT"/>
<name>A0A077ZXQ6_STYLE</name>
<evidence type="ECO:0000313" key="8">
    <source>
        <dbReference type="EMBL" id="CDW73306.1"/>
    </source>
</evidence>
<dbReference type="InterPro" id="IPR002073">
    <property type="entry name" value="PDEase_catalytic_dom"/>
</dbReference>
<accession>A0A077ZXQ6</accession>
<feature type="active site" description="Proton donor" evidence="3">
    <location>
        <position position="289"/>
    </location>
</feature>
<dbReference type="PRINTS" id="PR00387">
    <property type="entry name" value="PDIESTERASE1"/>
</dbReference>
<dbReference type="SMART" id="SM00471">
    <property type="entry name" value="HDc"/>
    <property type="match status" value="1"/>
</dbReference>
<dbReference type="Proteomes" id="UP000039865">
    <property type="component" value="Unassembled WGS sequence"/>
</dbReference>
<proteinExistence type="inferred from homology"/>
<feature type="binding site" evidence="5">
    <location>
        <position position="293"/>
    </location>
    <ligand>
        <name>Zn(2+)</name>
        <dbReference type="ChEBI" id="CHEBI:29105"/>
        <label>1</label>
    </ligand>
</feature>
<evidence type="ECO:0000259" key="7">
    <source>
        <dbReference type="PROSITE" id="PS51845"/>
    </source>
</evidence>
<dbReference type="Gene3D" id="1.10.1300.10">
    <property type="entry name" value="3'5'-cyclic nucleotide phosphodiesterase, catalytic domain"/>
    <property type="match status" value="1"/>
</dbReference>
<sequence>MSKIESSSQVKHWRSFLTHQHEIIEYDATSNTFNNKHLILVYDFLRLSQHVTFVEVQNLVKKSDNDLIDLDIFLEDAEKLILRKTDSKLSEDYHHVMKGFQTPADKIVQSLGKLRLFLQTKTKDQNLFKELNFAINNINHRSIYRSNFDEYLTKEISKGNSEIIDWLNEYSEAQTEQTNIGALKLLKQNSSMSPNGRKSKGDIPFLKRSITIRSLLSEYEQYEEFFEDSLKQEFNLFNFSDAVGRERTLPLLAINMLINHGLESLINEQKYALFLGQVYSAYRRDVSYHNDLHGIDVAQVANLFLNDGDLIQIAELDNIDILAFLTAGLCHDLGHDGFTNGYHQNAISDRAIRTNDVSVQESYHVAEAFAIIKKQEFNFLETLKPEEFRILRKRMIGCILATDMAKHFADVSQLKSLAESKQIKNGQNQGMIINKENEASLFKSQQFIMELCLHACDLSQQARNFEVSQKWCYLVFEEFFNQGDVEVDQGLPISFYCNRKTTKVPETQPGFINGIVLPLWTTLVDIMPGMSGFIERAKSNSIKWAEYEESEEDKKIYGA</sequence>
<gene>
    <name evidence="8" type="primary">Contig15509.g16525</name>
    <name evidence="8" type="ORF">STYLEM_2282</name>
</gene>
<evidence type="ECO:0000256" key="6">
    <source>
        <dbReference type="RuleBase" id="RU363067"/>
    </source>
</evidence>
<reference evidence="8 9" key="1">
    <citation type="submission" date="2014-06" db="EMBL/GenBank/DDBJ databases">
        <authorList>
            <person name="Swart Estienne"/>
        </authorList>
    </citation>
    <scope>NUCLEOTIDE SEQUENCE [LARGE SCALE GENOMIC DNA]</scope>
    <source>
        <strain evidence="8 9">130c</strain>
    </source>
</reference>
<feature type="binding site" evidence="5">
    <location>
        <position position="332"/>
    </location>
    <ligand>
        <name>Zn(2+)</name>
        <dbReference type="ChEBI" id="CHEBI:29105"/>
        <label>2</label>
    </ligand>
</feature>
<dbReference type="PANTHER" id="PTHR11347">
    <property type="entry name" value="CYCLIC NUCLEOTIDE PHOSPHODIESTERASE"/>
    <property type="match status" value="1"/>
</dbReference>
<dbReference type="InParanoid" id="A0A077ZXQ6"/>
<evidence type="ECO:0000256" key="4">
    <source>
        <dbReference type="PIRSR" id="PIRSR623088-2"/>
    </source>
</evidence>
<dbReference type="GO" id="GO:0007165">
    <property type="term" value="P:signal transduction"/>
    <property type="evidence" value="ECO:0007669"/>
    <property type="project" value="InterPro"/>
</dbReference>